<dbReference type="InterPro" id="IPR021617">
    <property type="entry name" value="DUF3231"/>
</dbReference>
<dbReference type="Gene3D" id="1.20.1260.10">
    <property type="match status" value="2"/>
</dbReference>
<proteinExistence type="predicted"/>
<reference evidence="1" key="1">
    <citation type="submission" date="2021-05" db="EMBL/GenBank/DDBJ databases">
        <title>Novel Bacillus species.</title>
        <authorList>
            <person name="Liu G."/>
        </authorList>
    </citation>
    <scope>NUCLEOTIDE SEQUENCE</scope>
    <source>
        <strain evidence="1 3">FJAT-50051</strain>
    </source>
</reference>
<sequence length="338" mass="37664">MNHANIKLTASEIACVWTTYINDCMSKCVLTYMLKHLEDEDIKQIIQMALGISETHLDFLTTLFKKENFAAPNAFNENDVNLNAPRLYTDSYCISYVNHMAKAGMLAFSGMVAMSAREDIRSFFTTALTETASLYNNSSEVLLSKGLFVRSPYIEVPGETDYIDSKKYLSGLNLFGDKRPLNAIEISHLFLNVHTNSIGAKISLSFAQTSPSKEVQEFMLRGKEISQKHVTIFAQTLLENNLQTPESSDIGITDSTIQVFSEKLMMYHMALLSAAGSGNYATAAAASQRTDLFQTYDRLSLEIAKFAKSGADIMIKNSWLEQPPGTKDKEMLSKKKEG</sequence>
<evidence type="ECO:0000313" key="1">
    <source>
        <dbReference type="EMBL" id="MBS4180131.1"/>
    </source>
</evidence>
<dbReference type="EMBL" id="JAGYPE020000010">
    <property type="protein sequence ID" value="MCH6265519.1"/>
    <property type="molecule type" value="Genomic_DNA"/>
</dbReference>
<organism evidence="1">
    <name type="scientific">Neobacillus citreus</name>
    <dbReference type="NCBI Taxonomy" id="2833578"/>
    <lineage>
        <taxon>Bacteria</taxon>
        <taxon>Bacillati</taxon>
        <taxon>Bacillota</taxon>
        <taxon>Bacilli</taxon>
        <taxon>Bacillales</taxon>
        <taxon>Bacillaceae</taxon>
        <taxon>Neobacillus</taxon>
    </lineage>
</organism>
<name>A0A942SUL0_9BACI</name>
<evidence type="ECO:0000313" key="2">
    <source>
        <dbReference type="EMBL" id="MCH6265519.1"/>
    </source>
</evidence>
<dbReference type="EMBL" id="JAGYPE010000001">
    <property type="protein sequence ID" value="MBS4180131.1"/>
    <property type="molecule type" value="Genomic_DNA"/>
</dbReference>
<dbReference type="Pfam" id="PF11553">
    <property type="entry name" value="DUF3231"/>
    <property type="match status" value="2"/>
</dbReference>
<protein>
    <submittedName>
        <fullName evidence="1">DUF3231 family protein</fullName>
    </submittedName>
</protein>
<dbReference type="InterPro" id="IPR012347">
    <property type="entry name" value="Ferritin-like"/>
</dbReference>
<accession>A0A942SUL0</accession>
<gene>
    <name evidence="2" type="ORF">KHB02_008235</name>
    <name evidence="1" type="ORF">KHB02_01880</name>
</gene>
<keyword evidence="3" id="KW-1185">Reference proteome</keyword>
<dbReference type="RefSeq" id="WP_213140149.1">
    <property type="nucleotide sequence ID" value="NZ_JAGYPE020000010.1"/>
</dbReference>
<evidence type="ECO:0000313" key="3">
    <source>
        <dbReference type="Proteomes" id="UP000677265"/>
    </source>
</evidence>
<dbReference type="Proteomes" id="UP000677265">
    <property type="component" value="Unassembled WGS sequence"/>
</dbReference>
<dbReference type="AlphaFoldDB" id="A0A942SUL0"/>
<comment type="caution">
    <text evidence="1">The sequence shown here is derived from an EMBL/GenBank/DDBJ whole genome shotgun (WGS) entry which is preliminary data.</text>
</comment>